<evidence type="ECO:0000256" key="4">
    <source>
        <dbReference type="ARBA" id="ARBA00022701"/>
    </source>
</evidence>
<dbReference type="InterPro" id="IPR019734">
    <property type="entry name" value="TPR_rpt"/>
</dbReference>
<dbReference type="Proteomes" id="UP000441754">
    <property type="component" value="Unassembled WGS sequence"/>
</dbReference>
<evidence type="ECO:0000256" key="10">
    <source>
        <dbReference type="PROSITE-ProRule" id="PRU00339"/>
    </source>
</evidence>
<feature type="repeat" description="TPR" evidence="10">
    <location>
        <begin position="149"/>
        <end position="182"/>
    </location>
</feature>
<feature type="repeat" description="TPR" evidence="10">
    <location>
        <begin position="240"/>
        <end position="273"/>
    </location>
</feature>
<protein>
    <submittedName>
        <fullName evidence="14">CHAT domain-containing protein</fullName>
    </submittedName>
</protein>
<dbReference type="GO" id="GO:0005874">
    <property type="term" value="C:microtubule"/>
    <property type="evidence" value="ECO:0007669"/>
    <property type="project" value="UniProtKB-KW"/>
</dbReference>
<dbReference type="InterPro" id="IPR024983">
    <property type="entry name" value="CHAT_dom"/>
</dbReference>
<dbReference type="GO" id="GO:0019894">
    <property type="term" value="F:kinesin binding"/>
    <property type="evidence" value="ECO:0007669"/>
    <property type="project" value="TreeGrafter"/>
</dbReference>
<dbReference type="InterPro" id="IPR002151">
    <property type="entry name" value="Kinesin_light"/>
</dbReference>
<evidence type="ECO:0000256" key="7">
    <source>
        <dbReference type="ARBA" id="ARBA00023054"/>
    </source>
</evidence>
<organism evidence="14 15">
    <name type="scientific">Larkinella terrae</name>
    <dbReference type="NCBI Taxonomy" id="2025311"/>
    <lineage>
        <taxon>Bacteria</taxon>
        <taxon>Pseudomonadati</taxon>
        <taxon>Bacteroidota</taxon>
        <taxon>Cytophagia</taxon>
        <taxon>Cytophagales</taxon>
        <taxon>Spirosomataceae</taxon>
        <taxon>Larkinella</taxon>
    </lineage>
</organism>
<evidence type="ECO:0000256" key="9">
    <source>
        <dbReference type="ARBA" id="ARBA00023212"/>
    </source>
</evidence>
<feature type="coiled-coil region" evidence="11">
    <location>
        <begin position="545"/>
        <end position="572"/>
    </location>
</feature>
<proteinExistence type="inferred from homology"/>
<comment type="caution">
    <text evidence="14">The sequence shown here is derived from an EMBL/GenBank/DDBJ whole genome shotgun (WGS) entry which is preliminary data.</text>
</comment>
<dbReference type="PANTHER" id="PTHR45783:SF3">
    <property type="entry name" value="KINESIN LIGHT CHAIN"/>
    <property type="match status" value="1"/>
</dbReference>
<dbReference type="Pfam" id="PF13424">
    <property type="entry name" value="TPR_12"/>
    <property type="match status" value="3"/>
</dbReference>
<feature type="repeat" description="TPR" evidence="10">
    <location>
        <begin position="366"/>
        <end position="399"/>
    </location>
</feature>
<evidence type="ECO:0000256" key="8">
    <source>
        <dbReference type="ARBA" id="ARBA00023175"/>
    </source>
</evidence>
<dbReference type="PROSITE" id="PS50005">
    <property type="entry name" value="TPR"/>
    <property type="match status" value="3"/>
</dbReference>
<keyword evidence="5" id="KW-0677">Repeat</keyword>
<dbReference type="PANTHER" id="PTHR45783">
    <property type="entry name" value="KINESIN LIGHT CHAIN"/>
    <property type="match status" value="1"/>
</dbReference>
<feature type="signal peptide" evidence="12">
    <location>
        <begin position="1"/>
        <end position="19"/>
    </location>
</feature>
<evidence type="ECO:0000256" key="12">
    <source>
        <dbReference type="SAM" id="SignalP"/>
    </source>
</evidence>
<dbReference type="OrthoDB" id="9771112at2"/>
<keyword evidence="3" id="KW-0963">Cytoplasm</keyword>
<dbReference type="GO" id="GO:0005871">
    <property type="term" value="C:kinesin complex"/>
    <property type="evidence" value="ECO:0007669"/>
    <property type="project" value="InterPro"/>
</dbReference>
<dbReference type="Gene3D" id="1.25.40.10">
    <property type="entry name" value="Tetratricopeptide repeat domain"/>
    <property type="match status" value="2"/>
</dbReference>
<evidence type="ECO:0000259" key="13">
    <source>
        <dbReference type="Pfam" id="PF12770"/>
    </source>
</evidence>
<evidence type="ECO:0000313" key="15">
    <source>
        <dbReference type="Proteomes" id="UP000441754"/>
    </source>
</evidence>
<evidence type="ECO:0000313" key="14">
    <source>
        <dbReference type="EMBL" id="MRS60308.1"/>
    </source>
</evidence>
<reference evidence="14 15" key="1">
    <citation type="journal article" date="2018" name="Antonie Van Leeuwenhoek">
        <title>Larkinella terrae sp. nov., isolated from soil on Jeju Island, South Korea.</title>
        <authorList>
            <person name="Ten L.N."/>
            <person name="Jeon J."/>
            <person name="Park S.J."/>
            <person name="Park S."/>
            <person name="Lee S.Y."/>
            <person name="Kim M.K."/>
            <person name="Jung H.Y."/>
        </authorList>
    </citation>
    <scope>NUCLEOTIDE SEQUENCE [LARGE SCALE GENOMIC DNA]</scope>
    <source>
        <strain evidence="14 15">KCTC 52001</strain>
    </source>
</reference>
<keyword evidence="15" id="KW-1185">Reference proteome</keyword>
<feature type="domain" description="CHAT" evidence="13">
    <location>
        <begin position="665"/>
        <end position="1001"/>
    </location>
</feature>
<sequence>MRRFVALLLLMFISFLAAAQKGIDVEASLKWNSLFNQADPMPAIIFGEEYLDQIDKKWGKKNVTYITYSIAIIKLQLKANNFIKARARAEGIFQLLKEISDRELIYAYFLNNIGDAFREVGDYWKAKECLEESASLILKFQGEDSSEYATSLFNLASCYMSIGYFDKVSQFYQQSLKITEKKSGKNTLKYARILNNLAAFYERDGQLNKVEPLIREALAIYRNKLGESNSFFGQDSVSYATTVSFLGGYYFDVEQYDKAIEIYLQAHELMKKVADVKHPAYIGLLNHLGMTYTKKKQFAKADSLYRRALVSIRNNIGEENSNYAAYLNNLAEVNHFQKKYDAADSLFQLALQIKKRIAGNKGHSYAISLNNMGSLYTSMKRYQAADSLFKEAMQIDEMTVGKDHPGYTVSLHNYSQLQVLRQNWTLADSLLKLNLAAQLKESKLFSQFLSEYENTQAQKPFSQLFNYLATFYTQHLNRFSHAPSLLLNTALYLKGNLLQNVDLLRHRVTASGDTSLLRVFGEWQTQKRALAQLIQNPDPARLATRTELTERVEQLEKQLTRQSQSFRLLEEAQQIQWMDVQKRLKPHQAAIEFVRYALYKGLRQTDSVYYVAFVIRPGYLQPKLITLCDAKQLDAIFRPIGSSRRPVGQLYASRGSILIGGAKTAYGRRLYQLLWAPLEQHLTGVEEIYYSPDGGLHQLAFAALPLPDGRLLSDKYRLYQRFSTRTLVQEQPGTVPQPNWNTVVYGGSIFKADSAAWSMGVHQTTTTIDNRLAINSLPINLTRSNSLAYLPGTLAEASAIHRLFQNRQISSQLLTEWRANEESFKLFERSSAPQVLHVATHGFFSPARLRQKDAVTGNLYQTAENPLLRSGLLLAGAERVWMGGRPITGLEDGILTAYEVAQLNLDRTELVVLSACETGLGDVMDSEGVYGLQRAFKLAGARRLVMSLWKVPDQETSEFMIEFYRSWIQGIPVEKAFLQAQEMMRNRHRADPIKWAGFVLVE</sequence>
<dbReference type="GO" id="GO:0007018">
    <property type="term" value="P:microtubule-based movement"/>
    <property type="evidence" value="ECO:0007669"/>
    <property type="project" value="TreeGrafter"/>
</dbReference>
<gene>
    <name evidence="14" type="ORF">GJJ30_03315</name>
</gene>
<keyword evidence="8" id="KW-0505">Motor protein</keyword>
<evidence type="ECO:0000256" key="5">
    <source>
        <dbReference type="ARBA" id="ARBA00022737"/>
    </source>
</evidence>
<evidence type="ECO:0000256" key="3">
    <source>
        <dbReference type="ARBA" id="ARBA00022490"/>
    </source>
</evidence>
<dbReference type="RefSeq" id="WP_154173108.1">
    <property type="nucleotide sequence ID" value="NZ_WJXZ01000001.1"/>
</dbReference>
<dbReference type="AlphaFoldDB" id="A0A7K0EFU7"/>
<feature type="chain" id="PRO_5029556904" evidence="12">
    <location>
        <begin position="20"/>
        <end position="1002"/>
    </location>
</feature>
<evidence type="ECO:0000256" key="6">
    <source>
        <dbReference type="ARBA" id="ARBA00022803"/>
    </source>
</evidence>
<dbReference type="Pfam" id="PF13374">
    <property type="entry name" value="TPR_10"/>
    <property type="match status" value="1"/>
</dbReference>
<keyword evidence="6 10" id="KW-0802">TPR repeat</keyword>
<dbReference type="SMART" id="SM00028">
    <property type="entry name" value="TPR"/>
    <property type="match status" value="7"/>
</dbReference>
<name>A0A7K0EFU7_9BACT</name>
<keyword evidence="12" id="KW-0732">Signal</keyword>
<dbReference type="EMBL" id="WJXZ01000001">
    <property type="protein sequence ID" value="MRS60308.1"/>
    <property type="molecule type" value="Genomic_DNA"/>
</dbReference>
<dbReference type="InterPro" id="IPR011990">
    <property type="entry name" value="TPR-like_helical_dom_sf"/>
</dbReference>
<dbReference type="SUPFAM" id="SSF48452">
    <property type="entry name" value="TPR-like"/>
    <property type="match status" value="2"/>
</dbReference>
<keyword evidence="9" id="KW-0206">Cytoskeleton</keyword>
<accession>A0A7K0EFU7</accession>
<keyword evidence="4" id="KW-0493">Microtubule</keyword>
<dbReference type="GO" id="GO:0005737">
    <property type="term" value="C:cytoplasm"/>
    <property type="evidence" value="ECO:0007669"/>
    <property type="project" value="TreeGrafter"/>
</dbReference>
<dbReference type="Pfam" id="PF12770">
    <property type="entry name" value="CHAT"/>
    <property type="match status" value="1"/>
</dbReference>
<evidence type="ECO:0000256" key="1">
    <source>
        <dbReference type="ARBA" id="ARBA00004245"/>
    </source>
</evidence>
<keyword evidence="7 11" id="KW-0175">Coiled coil</keyword>
<evidence type="ECO:0000256" key="11">
    <source>
        <dbReference type="SAM" id="Coils"/>
    </source>
</evidence>
<evidence type="ECO:0000256" key="2">
    <source>
        <dbReference type="ARBA" id="ARBA00009622"/>
    </source>
</evidence>
<comment type="subcellular location">
    <subcellularLocation>
        <location evidence="1">Cytoplasm</location>
        <location evidence="1">Cytoskeleton</location>
    </subcellularLocation>
</comment>
<comment type="similarity">
    <text evidence="2">Belongs to the kinesin light chain family.</text>
</comment>